<proteinExistence type="predicted"/>
<keyword evidence="2" id="KW-1185">Reference proteome</keyword>
<gene>
    <name evidence="1" type="ordered locus">XOO4268</name>
</gene>
<dbReference type="AlphaFoldDB" id="Q5GUV1"/>
<reference evidence="1 2" key="1">
    <citation type="journal article" date="2005" name="Nucleic Acids Res.">
        <title>The genome sequence of Xanthomonas oryzae pathovar oryzae KACC10331, the bacterial blight pathogen of rice.</title>
        <authorList>
            <person name="Lee B.M."/>
            <person name="Park Y.J."/>
            <person name="Park D.S."/>
            <person name="Kang H.W."/>
            <person name="Kim J.G."/>
            <person name="Song E.S."/>
            <person name="Park I.C."/>
            <person name="Yoon U.H."/>
            <person name="Hahn J.H."/>
            <person name="Koo B.S."/>
            <person name="Lee G.B."/>
            <person name="Kim H."/>
            <person name="Park H.S."/>
            <person name="Yoon K.O."/>
            <person name="Kim J.H."/>
            <person name="Jung C.H."/>
            <person name="Koh N.H."/>
            <person name="Seo J.S."/>
            <person name="Go S.J."/>
        </authorList>
    </citation>
    <scope>NUCLEOTIDE SEQUENCE [LARGE SCALE GENOMIC DNA]</scope>
    <source>
        <strain evidence="2">KACC10331 / KXO85</strain>
    </source>
</reference>
<dbReference type="PANTHER" id="PTHR33986:SF15">
    <property type="entry name" value="MITOCHONDRIAL FISSION PROTEIN ELM1"/>
    <property type="match status" value="1"/>
</dbReference>
<dbReference type="KEGG" id="xoo:XOO4268"/>
<dbReference type="InterPro" id="IPR009367">
    <property type="entry name" value="Elm1-like"/>
</dbReference>
<accession>Q5GUV1</accession>
<dbReference type="Pfam" id="PF06258">
    <property type="entry name" value="Mito_fiss_Elm1"/>
    <property type="match status" value="1"/>
</dbReference>
<dbReference type="EMBL" id="AE013598">
    <property type="protein sequence ID" value="AAW77522.1"/>
    <property type="molecule type" value="Genomic_DNA"/>
</dbReference>
<evidence type="ECO:0000313" key="1">
    <source>
        <dbReference type="EMBL" id="AAW77522.1"/>
    </source>
</evidence>
<dbReference type="PANTHER" id="PTHR33986">
    <property type="entry name" value="OS02G0535700 PROTEIN"/>
    <property type="match status" value="1"/>
</dbReference>
<sequence>MSESDMSTPEEGGCDGRLRRRRQCEDPQCRVTRLPPHAFNLKQIYVGSETMGLTWALSDGRAGNARQAEALARTLQSEGFQAIHLQPKAPWRWAAPRRLPGARQAFGAPFDRQLQQPPALAIGCGRQAALATRLLRGRGSRSVQILDPRLDPRHWDLLVVPEHDTLRGGNVLTLLGSLHPVDDAWLAAGRAAFPAVARLPGPRLALLIGGPTDQVPWTSQALAALCTRVSAHLRTLGGSLLVTTSRRTPGDAIAALRAACAGLPHLLWCDERDGPNPYAGLLGWADAIVASADSVNLLSEACATRVPVAAAFAEQARGRVDTYLQALRQRQRLHPVDEVLASAVDIVPVRETERIAMQVRARLLP</sequence>
<organism evidence="1 2">
    <name type="scientific">Xanthomonas oryzae pv. oryzae (strain KACC10331 / KXO85)</name>
    <dbReference type="NCBI Taxonomy" id="291331"/>
    <lineage>
        <taxon>Bacteria</taxon>
        <taxon>Pseudomonadati</taxon>
        <taxon>Pseudomonadota</taxon>
        <taxon>Gammaproteobacteria</taxon>
        <taxon>Lysobacterales</taxon>
        <taxon>Lysobacteraceae</taxon>
        <taxon>Xanthomonas</taxon>
    </lineage>
</organism>
<dbReference type="Proteomes" id="UP000006735">
    <property type="component" value="Chromosome"/>
</dbReference>
<dbReference type="HOGENOM" id="CLU_048241_0_0_6"/>
<dbReference type="STRING" id="291331.XOO4268"/>
<protein>
    <submittedName>
        <fullName evidence="1">Predicted nucleoside-diphosphate-sugar epimerase</fullName>
    </submittedName>
</protein>
<name>Q5GUV1_XANOR</name>
<evidence type="ECO:0000313" key="2">
    <source>
        <dbReference type="Proteomes" id="UP000006735"/>
    </source>
</evidence>